<dbReference type="GeneID" id="9743510"/>
<dbReference type="GO" id="GO:0004089">
    <property type="term" value="F:carbonate dehydratase activity"/>
    <property type="evidence" value="ECO:0007669"/>
    <property type="project" value="UniProtKB-EC"/>
</dbReference>
<dbReference type="EMBL" id="CP002117">
    <property type="protein sequence ID" value="ADN35813.1"/>
    <property type="molecule type" value="Genomic_DNA"/>
</dbReference>
<evidence type="ECO:0000256" key="5">
    <source>
        <dbReference type="ARBA" id="ARBA00023239"/>
    </source>
</evidence>
<dbReference type="KEGG" id="mpi:Mpet_1046"/>
<dbReference type="Gene3D" id="3.40.1050.10">
    <property type="entry name" value="Carbonic anhydrase"/>
    <property type="match status" value="1"/>
</dbReference>
<feature type="binding site" evidence="7">
    <location>
        <position position="96"/>
    </location>
    <ligand>
        <name>Zn(2+)</name>
        <dbReference type="ChEBI" id="CHEBI:29105"/>
    </ligand>
</feature>
<feature type="binding site" evidence="7">
    <location>
        <position position="40"/>
    </location>
    <ligand>
        <name>Zn(2+)</name>
        <dbReference type="ChEBI" id="CHEBI:29105"/>
    </ligand>
</feature>
<keyword evidence="4 7" id="KW-0862">Zinc</keyword>
<keyword evidence="5 8" id="KW-0456">Lyase</keyword>
<dbReference type="InterPro" id="IPR001765">
    <property type="entry name" value="Carbonic_anhydrase"/>
</dbReference>
<dbReference type="PANTHER" id="PTHR11002:SF76">
    <property type="entry name" value="CARBONIC ANHYDRASE"/>
    <property type="match status" value="1"/>
</dbReference>
<dbReference type="InterPro" id="IPR015892">
    <property type="entry name" value="Carbonic_anhydrase_CS"/>
</dbReference>
<reference evidence="8 9" key="1">
    <citation type="journal article" date="2010" name="Stand. Genomic Sci.">
        <title>Complete genome sequence of Methanoplanus petrolearius type strain (SEBR 4847).</title>
        <authorList>
            <person name="Brambilla E."/>
            <person name="Djao O.D."/>
            <person name="Daligault H."/>
            <person name="Lapidus A."/>
            <person name="Lucas S."/>
            <person name="Hammon N."/>
            <person name="Nolan M."/>
            <person name="Tice H."/>
            <person name="Cheng J.F."/>
            <person name="Han C."/>
            <person name="Tapia R."/>
            <person name="Goodwin L."/>
            <person name="Pitluck S."/>
            <person name="Liolios K."/>
            <person name="Ivanova N."/>
            <person name="Mavromatis K."/>
            <person name="Mikhailova N."/>
            <person name="Pati A."/>
            <person name="Chen A."/>
            <person name="Palaniappan K."/>
            <person name="Land M."/>
            <person name="Hauser L."/>
            <person name="Chang Y.J."/>
            <person name="Jeffries C.D."/>
            <person name="Rohde M."/>
            <person name="Spring S."/>
            <person name="Sikorski J."/>
            <person name="Goker M."/>
            <person name="Woyke T."/>
            <person name="Bristow J."/>
            <person name="Eisen J.A."/>
            <person name="Markowitz V."/>
            <person name="Hugenholtz P."/>
            <person name="Kyrpides N.C."/>
            <person name="Klenk H.P."/>
        </authorList>
    </citation>
    <scope>NUCLEOTIDE SEQUENCE [LARGE SCALE GENOMIC DNA]</scope>
    <source>
        <strain evidence="9">DSM 11571 / OCM 486 / SEBR 4847</strain>
    </source>
</reference>
<dbReference type="EC" id="4.2.1.1" evidence="2"/>
<dbReference type="InterPro" id="IPR036874">
    <property type="entry name" value="Carbonic_anhydrase_sf"/>
</dbReference>
<dbReference type="SMART" id="SM00947">
    <property type="entry name" value="Pro_CA"/>
    <property type="match status" value="1"/>
</dbReference>
<dbReference type="Pfam" id="PF00484">
    <property type="entry name" value="Pro_CA"/>
    <property type="match status" value="1"/>
</dbReference>
<name>E1RKG0_METP4</name>
<feature type="binding site" evidence="7">
    <location>
        <position position="99"/>
    </location>
    <ligand>
        <name>Zn(2+)</name>
        <dbReference type="ChEBI" id="CHEBI:29105"/>
    </ligand>
</feature>
<evidence type="ECO:0000256" key="7">
    <source>
        <dbReference type="PIRSR" id="PIRSR601765-2"/>
    </source>
</evidence>
<dbReference type="eggNOG" id="arCOG02860">
    <property type="taxonomic scope" value="Archaea"/>
</dbReference>
<dbReference type="PANTHER" id="PTHR11002">
    <property type="entry name" value="CARBONIC ANHYDRASE"/>
    <property type="match status" value="1"/>
</dbReference>
<sequence length="187" mass="21097">MIDAFIEGNKKFVEKEFRRKKDHYSSLSKGQSPRSLWITCSDSRVNPERITSAEAGEIFVHRNIGNIVPEDDLNIATVLEYAVNHLKVGQIVICGHSNCGAMKALVSKGSTGDQYIPQWLEEAKPAAENAVSRGCPEKMKTLEIENIKHQLENLKKYYMVRDAIDQGRLEVHGMYYDLETGLIEEVA</sequence>
<keyword evidence="9" id="KW-1185">Reference proteome</keyword>
<evidence type="ECO:0000313" key="8">
    <source>
        <dbReference type="EMBL" id="ADN35813.1"/>
    </source>
</evidence>
<comment type="similarity">
    <text evidence="1">Belongs to the beta-class carbonic anhydrase family.</text>
</comment>
<dbReference type="GO" id="GO:0008270">
    <property type="term" value="F:zinc ion binding"/>
    <property type="evidence" value="ECO:0007669"/>
    <property type="project" value="InterPro"/>
</dbReference>
<protein>
    <recommendedName>
        <fullName evidence="2">carbonic anhydrase</fullName>
        <ecNumber evidence="2">4.2.1.1</ecNumber>
    </recommendedName>
</protein>
<dbReference type="GO" id="GO:0015976">
    <property type="term" value="P:carbon utilization"/>
    <property type="evidence" value="ECO:0007669"/>
    <property type="project" value="InterPro"/>
</dbReference>
<dbReference type="SUPFAM" id="SSF53056">
    <property type="entry name" value="beta-carbonic anhydrase, cab"/>
    <property type="match status" value="1"/>
</dbReference>
<organism evidence="8 9">
    <name type="scientific">Methanolacinia petrolearia (strain DSM 11571 / OCM 486 / SEBR 4847)</name>
    <name type="common">Methanoplanus petrolearius</name>
    <dbReference type="NCBI Taxonomy" id="679926"/>
    <lineage>
        <taxon>Archaea</taxon>
        <taxon>Methanobacteriati</taxon>
        <taxon>Methanobacteriota</taxon>
        <taxon>Stenosarchaea group</taxon>
        <taxon>Methanomicrobia</taxon>
        <taxon>Methanomicrobiales</taxon>
        <taxon>Methanomicrobiaceae</taxon>
        <taxon>Methanolacinia</taxon>
    </lineage>
</organism>
<dbReference type="AlphaFoldDB" id="E1RKG0"/>
<keyword evidence="3 7" id="KW-0479">Metal-binding</keyword>
<evidence type="ECO:0000256" key="4">
    <source>
        <dbReference type="ARBA" id="ARBA00022833"/>
    </source>
</evidence>
<evidence type="ECO:0000256" key="3">
    <source>
        <dbReference type="ARBA" id="ARBA00022723"/>
    </source>
</evidence>
<dbReference type="OrthoDB" id="24878at2157"/>
<evidence type="ECO:0000256" key="6">
    <source>
        <dbReference type="ARBA" id="ARBA00048348"/>
    </source>
</evidence>
<dbReference type="PROSITE" id="PS00705">
    <property type="entry name" value="PROK_CO2_ANHYDRASE_2"/>
    <property type="match status" value="1"/>
</dbReference>
<accession>E1RKG0</accession>
<dbReference type="RefSeq" id="WP_013328991.1">
    <property type="nucleotide sequence ID" value="NC_014507.1"/>
</dbReference>
<evidence type="ECO:0000313" key="9">
    <source>
        <dbReference type="Proteomes" id="UP000006565"/>
    </source>
</evidence>
<dbReference type="HOGENOM" id="CLU_053879_5_3_2"/>
<dbReference type="STRING" id="679926.Mpet_1046"/>
<dbReference type="PROSITE" id="PS00704">
    <property type="entry name" value="PROK_CO2_ANHYDRASE_1"/>
    <property type="match status" value="1"/>
</dbReference>
<gene>
    <name evidence="8" type="ordered locus">Mpet_1046</name>
</gene>
<dbReference type="Proteomes" id="UP000006565">
    <property type="component" value="Chromosome"/>
</dbReference>
<evidence type="ECO:0000256" key="2">
    <source>
        <dbReference type="ARBA" id="ARBA00012925"/>
    </source>
</evidence>
<proteinExistence type="inferred from homology"/>
<comment type="catalytic activity">
    <reaction evidence="6">
        <text>hydrogencarbonate + H(+) = CO2 + H2O</text>
        <dbReference type="Rhea" id="RHEA:10748"/>
        <dbReference type="ChEBI" id="CHEBI:15377"/>
        <dbReference type="ChEBI" id="CHEBI:15378"/>
        <dbReference type="ChEBI" id="CHEBI:16526"/>
        <dbReference type="ChEBI" id="CHEBI:17544"/>
        <dbReference type="EC" id="4.2.1.1"/>
    </reaction>
</comment>
<comment type="cofactor">
    <cofactor evidence="7">
        <name>Zn(2+)</name>
        <dbReference type="ChEBI" id="CHEBI:29105"/>
    </cofactor>
    <text evidence="7">Binds 1 zinc ion per subunit.</text>
</comment>
<evidence type="ECO:0000256" key="1">
    <source>
        <dbReference type="ARBA" id="ARBA00006217"/>
    </source>
</evidence>